<reference evidence="1 2" key="1">
    <citation type="submission" date="2014-02" db="EMBL/GenBank/DDBJ databases">
        <title>Single nucleus genome sequencing reveals high similarity among nuclei of an endomycorrhizal fungus.</title>
        <authorList>
            <person name="Lin K."/>
            <person name="Geurts R."/>
            <person name="Zhang Z."/>
            <person name="Limpens E."/>
            <person name="Saunders D.G."/>
            <person name="Mu D."/>
            <person name="Pang E."/>
            <person name="Cao H."/>
            <person name="Cha H."/>
            <person name="Lin T."/>
            <person name="Zhou Q."/>
            <person name="Shang Y."/>
            <person name="Li Y."/>
            <person name="Ivanov S."/>
            <person name="Sharma T."/>
            <person name="Velzen R.V."/>
            <person name="Ruijter N.D."/>
            <person name="Aanen D.K."/>
            <person name="Win J."/>
            <person name="Kamoun S."/>
            <person name="Bisseling T."/>
            <person name="Huang S."/>
        </authorList>
    </citation>
    <scope>NUCLEOTIDE SEQUENCE [LARGE SCALE GENOMIC DNA]</scope>
    <source>
        <strain evidence="2">DAOM197198w</strain>
    </source>
</reference>
<organism evidence="1 2">
    <name type="scientific">Rhizophagus irregularis (strain DAOM 197198w)</name>
    <name type="common">Glomus intraradices</name>
    <dbReference type="NCBI Taxonomy" id="1432141"/>
    <lineage>
        <taxon>Eukaryota</taxon>
        <taxon>Fungi</taxon>
        <taxon>Fungi incertae sedis</taxon>
        <taxon>Mucoromycota</taxon>
        <taxon>Glomeromycotina</taxon>
        <taxon>Glomeromycetes</taxon>
        <taxon>Glomerales</taxon>
        <taxon>Glomeraceae</taxon>
        <taxon>Rhizophagus</taxon>
    </lineage>
</organism>
<comment type="caution">
    <text evidence="1">The sequence shown here is derived from an EMBL/GenBank/DDBJ whole genome shotgun (WGS) entry which is preliminary data.</text>
</comment>
<keyword evidence="2" id="KW-1185">Reference proteome</keyword>
<proteinExistence type="predicted"/>
<dbReference type="OrthoDB" id="2406126at2759"/>
<dbReference type="HOGENOM" id="CLU_3125815_0_0_1"/>
<dbReference type="EMBL" id="JEMT01018914">
    <property type="protein sequence ID" value="EXX66416.1"/>
    <property type="molecule type" value="Genomic_DNA"/>
</dbReference>
<sequence>MQRIGVRFQFWQERDSNKWSYTSLMGQEKLKVLRNFNLETILEPTRAKVI</sequence>
<protein>
    <submittedName>
        <fullName evidence="1">Uncharacterized protein</fullName>
    </submittedName>
</protein>
<accession>A0A015L218</accession>
<evidence type="ECO:0000313" key="1">
    <source>
        <dbReference type="EMBL" id="EXX66416.1"/>
    </source>
</evidence>
<dbReference type="AlphaFoldDB" id="A0A015L218"/>
<gene>
    <name evidence="1" type="ORF">RirG_123990</name>
</gene>
<dbReference type="Proteomes" id="UP000022910">
    <property type="component" value="Unassembled WGS sequence"/>
</dbReference>
<evidence type="ECO:0000313" key="2">
    <source>
        <dbReference type="Proteomes" id="UP000022910"/>
    </source>
</evidence>
<name>A0A015L218_RHIIW</name>